<proteinExistence type="predicted"/>
<evidence type="ECO:0000313" key="2">
    <source>
        <dbReference type="EMBL" id="UYM04786.1"/>
    </source>
</evidence>
<keyword evidence="1" id="KW-1133">Transmembrane helix</keyword>
<keyword evidence="1" id="KW-0472">Membrane</keyword>
<evidence type="ECO:0000313" key="3">
    <source>
        <dbReference type="Proteomes" id="UP001164390"/>
    </source>
</evidence>
<dbReference type="KEGG" id="sgrg:L0C25_19970"/>
<name>A0AA46TGA9_9ACTN</name>
<dbReference type="EMBL" id="CP094970">
    <property type="protein sequence ID" value="UYM04786.1"/>
    <property type="molecule type" value="Genomic_DNA"/>
</dbReference>
<organism evidence="2 3">
    <name type="scientific">Solicola gregarius</name>
    <dbReference type="NCBI Taxonomy" id="2908642"/>
    <lineage>
        <taxon>Bacteria</taxon>
        <taxon>Bacillati</taxon>
        <taxon>Actinomycetota</taxon>
        <taxon>Actinomycetes</taxon>
        <taxon>Propionibacteriales</taxon>
        <taxon>Nocardioidaceae</taxon>
        <taxon>Solicola</taxon>
    </lineage>
</organism>
<feature type="transmembrane region" description="Helical" evidence="1">
    <location>
        <begin position="6"/>
        <end position="28"/>
    </location>
</feature>
<reference evidence="2" key="1">
    <citation type="submission" date="2022-01" db="EMBL/GenBank/DDBJ databases">
        <title>Nocardioidaceae gen. sp. A5X3R13.</title>
        <authorList>
            <person name="Lopez Marin M.A."/>
            <person name="Uhlik O."/>
        </authorList>
    </citation>
    <scope>NUCLEOTIDE SEQUENCE</scope>
    <source>
        <strain evidence="2">A5X3R13</strain>
    </source>
</reference>
<protein>
    <submittedName>
        <fullName evidence="2">Uncharacterized protein</fullName>
    </submittedName>
</protein>
<sequence>MFDHVMWVAYLCTGAACGLLGLAFAQLAARGTQDSRPLHAGGIALYSCGSACAWIAALVGLPGHTSQVIAVTALIVVIVVVAMVAAAAPVRGVREGGTRSDGAP</sequence>
<dbReference type="Proteomes" id="UP001164390">
    <property type="component" value="Chromosome"/>
</dbReference>
<accession>A0AA46TGA9</accession>
<evidence type="ECO:0000256" key="1">
    <source>
        <dbReference type="SAM" id="Phobius"/>
    </source>
</evidence>
<dbReference type="RefSeq" id="WP_271633544.1">
    <property type="nucleotide sequence ID" value="NZ_CP094970.1"/>
</dbReference>
<dbReference type="AlphaFoldDB" id="A0AA46TGA9"/>
<gene>
    <name evidence="2" type="ORF">L0C25_19970</name>
</gene>
<keyword evidence="3" id="KW-1185">Reference proteome</keyword>
<feature type="transmembrane region" description="Helical" evidence="1">
    <location>
        <begin position="67"/>
        <end position="90"/>
    </location>
</feature>
<keyword evidence="1" id="KW-0812">Transmembrane</keyword>
<feature type="transmembrane region" description="Helical" evidence="1">
    <location>
        <begin position="40"/>
        <end position="61"/>
    </location>
</feature>